<keyword evidence="1" id="KW-0808">Transferase</keyword>
<evidence type="ECO:0000313" key="1">
    <source>
        <dbReference type="EMBL" id="PRY18640.1"/>
    </source>
</evidence>
<dbReference type="OrthoDB" id="4035289at2"/>
<dbReference type="AlphaFoldDB" id="A0A2T0RBX4"/>
<dbReference type="GO" id="GO:0008168">
    <property type="term" value="F:methyltransferase activity"/>
    <property type="evidence" value="ECO:0007669"/>
    <property type="project" value="UniProtKB-KW"/>
</dbReference>
<dbReference type="GO" id="GO:0032259">
    <property type="term" value="P:methylation"/>
    <property type="evidence" value="ECO:0007669"/>
    <property type="project" value="UniProtKB-KW"/>
</dbReference>
<organism evidence="1 2">
    <name type="scientific">Pseudosporangium ferrugineum</name>
    <dbReference type="NCBI Taxonomy" id="439699"/>
    <lineage>
        <taxon>Bacteria</taxon>
        <taxon>Bacillati</taxon>
        <taxon>Actinomycetota</taxon>
        <taxon>Actinomycetes</taxon>
        <taxon>Micromonosporales</taxon>
        <taxon>Micromonosporaceae</taxon>
        <taxon>Pseudosporangium</taxon>
    </lineage>
</organism>
<comment type="caution">
    <text evidence="1">The sequence shown here is derived from an EMBL/GenBank/DDBJ whole genome shotgun (WGS) entry which is preliminary data.</text>
</comment>
<name>A0A2T0RBX4_9ACTN</name>
<dbReference type="RefSeq" id="WP_106131443.1">
    <property type="nucleotide sequence ID" value="NZ_PVZG01000047.1"/>
</dbReference>
<dbReference type="Pfam" id="PF01135">
    <property type="entry name" value="PCMT"/>
    <property type="match status" value="1"/>
</dbReference>
<accession>A0A2T0RBX4</accession>
<reference evidence="1 2" key="1">
    <citation type="submission" date="2018-03" db="EMBL/GenBank/DDBJ databases">
        <title>Genomic Encyclopedia of Archaeal and Bacterial Type Strains, Phase II (KMG-II): from individual species to whole genera.</title>
        <authorList>
            <person name="Goeker M."/>
        </authorList>
    </citation>
    <scope>NUCLEOTIDE SEQUENCE [LARGE SCALE GENOMIC DNA]</scope>
    <source>
        <strain evidence="1 2">DSM 45348</strain>
    </source>
</reference>
<keyword evidence="2" id="KW-1185">Reference proteome</keyword>
<keyword evidence="1" id="KW-0489">Methyltransferase</keyword>
<dbReference type="EMBL" id="PVZG01000047">
    <property type="protein sequence ID" value="PRY18640.1"/>
    <property type="molecule type" value="Genomic_DNA"/>
</dbReference>
<protein>
    <submittedName>
        <fullName evidence="1">Protein-L-isoaspartate(D-aspartate) O-methyltransferase (PCMT)</fullName>
    </submittedName>
</protein>
<gene>
    <name evidence="1" type="ORF">CLV70_14716</name>
</gene>
<sequence length="117" mass="12487">MSVETLNSDDFRAAMVEQLIADQQDKGLTMRPEVEAALRTVPRHLFTPGRSLEDAYSPNLAVITKQVGDETISSVSAAWLIAEMLGQAADAHKGGLAGLDVLEIGSGLYRFRSVAAG</sequence>
<dbReference type="Proteomes" id="UP000239209">
    <property type="component" value="Unassembled WGS sequence"/>
</dbReference>
<evidence type="ECO:0000313" key="2">
    <source>
        <dbReference type="Proteomes" id="UP000239209"/>
    </source>
</evidence>
<dbReference type="InterPro" id="IPR029063">
    <property type="entry name" value="SAM-dependent_MTases_sf"/>
</dbReference>
<proteinExistence type="predicted"/>
<dbReference type="Gene3D" id="3.40.50.150">
    <property type="entry name" value="Vaccinia Virus protein VP39"/>
    <property type="match status" value="1"/>
</dbReference>